<feature type="domain" description="AMP-dependent synthetase/ligase" evidence="3">
    <location>
        <begin position="41"/>
        <end position="417"/>
    </location>
</feature>
<evidence type="ECO:0000313" key="4">
    <source>
        <dbReference type="EMBL" id="VBB41755.1"/>
    </source>
</evidence>
<dbReference type="GO" id="GO:0004467">
    <property type="term" value="F:long-chain fatty acid-CoA ligase activity"/>
    <property type="evidence" value="ECO:0007669"/>
    <property type="project" value="UniProtKB-EC"/>
</dbReference>
<dbReference type="PANTHER" id="PTHR43272">
    <property type="entry name" value="LONG-CHAIN-FATTY-ACID--COA LIGASE"/>
    <property type="match status" value="1"/>
</dbReference>
<dbReference type="EMBL" id="UPXX01000009">
    <property type="protein sequence ID" value="VBB41755.1"/>
    <property type="molecule type" value="Genomic_DNA"/>
</dbReference>
<dbReference type="AlphaFoldDB" id="A0A653A157"/>
<reference evidence="4" key="1">
    <citation type="submission" date="2018-07" db="EMBL/GenBank/DDBJ databases">
        <authorList>
            <consortium name="Genoscope - CEA"/>
            <person name="William W."/>
        </authorList>
    </citation>
    <scope>NUCLEOTIDE SEQUENCE</scope>
    <source>
        <strain evidence="4">IK1</strain>
    </source>
</reference>
<evidence type="ECO:0000259" key="3">
    <source>
        <dbReference type="Pfam" id="PF00501"/>
    </source>
</evidence>
<evidence type="ECO:0000256" key="1">
    <source>
        <dbReference type="ARBA" id="ARBA00022741"/>
    </source>
</evidence>
<protein>
    <submittedName>
        <fullName evidence="4">Putative Long-chain-fatty-acid--CoA ligase</fullName>
        <ecNumber evidence="4">6.2.1.3</ecNumber>
    </submittedName>
</protein>
<dbReference type="InterPro" id="IPR042099">
    <property type="entry name" value="ANL_N_sf"/>
</dbReference>
<dbReference type="InterPro" id="IPR000873">
    <property type="entry name" value="AMP-dep_synth/lig_dom"/>
</dbReference>
<proteinExistence type="predicted"/>
<sequence length="419" mass="46465">MHIFLLEHLNMAERSCRLNPVSDIENLAVLTRFTLPQILWRQAEDPIDGHPAIKEKRLGHWETYSTRQYLHYTRRIALGFIALGVRRGEKIAILLSNQSEWLFCTLAAQALGCTSVSLPSGPLSNGTLECLRRTHVSLLVASGYGGIDRLLLYRKDLTSLKRVIYVDPSLTHPYWDNPWLIGLAEVIEMGGEIDTAQPDLFIKELWEGKPDDQASLILRDSAGAVPPLVPVTHRGLIVPAAAWLKAIPWLSGANWASFEPAPSSVEQFWSLAVATCAGMLIHFPETPETLAEDLGLIHPDVIVARSTFWQEFAAQIRLAVEGGTPVLRRLHALNLALSAGDPETASFGRTSSLKTVLRWTLRHLLCGPLKARTGLAACRAAYTHGTPLKRQTLDFLRAYGIPLREMRGHPLEDGYGMPC</sequence>
<evidence type="ECO:0000256" key="2">
    <source>
        <dbReference type="ARBA" id="ARBA00022840"/>
    </source>
</evidence>
<dbReference type="PANTHER" id="PTHR43272:SF33">
    <property type="entry name" value="AMP-BINDING DOMAIN-CONTAINING PROTEIN-RELATED"/>
    <property type="match status" value="1"/>
</dbReference>
<organism evidence="4">
    <name type="scientific">Uncultured Desulfatiglans sp</name>
    <dbReference type="NCBI Taxonomy" id="1748965"/>
    <lineage>
        <taxon>Bacteria</taxon>
        <taxon>Pseudomonadati</taxon>
        <taxon>Thermodesulfobacteriota</taxon>
        <taxon>Desulfobacteria</taxon>
        <taxon>Desulfatiglandales</taxon>
        <taxon>Desulfatiglandaceae</taxon>
        <taxon>Desulfatiglans</taxon>
        <taxon>environmental samples</taxon>
    </lineage>
</organism>
<gene>
    <name evidence="4" type="ORF">TRIP_B170057</name>
</gene>
<dbReference type="Gene3D" id="3.40.50.12780">
    <property type="entry name" value="N-terminal domain of ligase-like"/>
    <property type="match status" value="1"/>
</dbReference>
<accession>A0A653A157</accession>
<dbReference type="SUPFAM" id="SSF56801">
    <property type="entry name" value="Acetyl-CoA synthetase-like"/>
    <property type="match status" value="1"/>
</dbReference>
<keyword evidence="1" id="KW-0547">Nucleotide-binding</keyword>
<name>A0A653A157_UNCDX</name>
<keyword evidence="4" id="KW-0436">Ligase</keyword>
<dbReference type="GO" id="GO:0016020">
    <property type="term" value="C:membrane"/>
    <property type="evidence" value="ECO:0007669"/>
    <property type="project" value="TreeGrafter"/>
</dbReference>
<dbReference type="Pfam" id="PF00501">
    <property type="entry name" value="AMP-binding"/>
    <property type="match status" value="1"/>
</dbReference>
<dbReference type="EC" id="6.2.1.3" evidence="4"/>
<keyword evidence="2" id="KW-0067">ATP-binding</keyword>
<dbReference type="GO" id="GO:0005524">
    <property type="term" value="F:ATP binding"/>
    <property type="evidence" value="ECO:0007669"/>
    <property type="project" value="UniProtKB-KW"/>
</dbReference>